<reference evidence="1 2" key="1">
    <citation type="submission" date="2013-04" db="EMBL/GenBank/DDBJ databases">
        <title>The Genome Sequence of Treponema medium ATCC 700293.</title>
        <authorList>
            <consortium name="The Broad Institute Genomics Platform"/>
            <person name="Earl A."/>
            <person name="Ward D."/>
            <person name="Feldgarden M."/>
            <person name="Gevers D."/>
            <person name="Leonetti C."/>
            <person name="Blanton J.M."/>
            <person name="Dewhirst F.E."/>
            <person name="Izard J."/>
            <person name="Walker B."/>
            <person name="Young S."/>
            <person name="Zeng Q."/>
            <person name="Gargeya S."/>
            <person name="Fitzgerald M."/>
            <person name="Haas B."/>
            <person name="Abouelleil A."/>
            <person name="Allen A.W."/>
            <person name="Alvarado L."/>
            <person name="Arachchi H.M."/>
            <person name="Berlin A.M."/>
            <person name="Chapman S.B."/>
            <person name="Gainer-Dewar J."/>
            <person name="Goldberg J."/>
            <person name="Griggs A."/>
            <person name="Gujja S."/>
            <person name="Hansen M."/>
            <person name="Howarth C."/>
            <person name="Imamovic A."/>
            <person name="Ireland A."/>
            <person name="Larimer J."/>
            <person name="McCowan C."/>
            <person name="Murphy C."/>
            <person name="Pearson M."/>
            <person name="Poon T.W."/>
            <person name="Priest M."/>
            <person name="Roberts A."/>
            <person name="Saif S."/>
            <person name="Shea T."/>
            <person name="Sisk P."/>
            <person name="Sykes S."/>
            <person name="Wortman J."/>
            <person name="Nusbaum C."/>
            <person name="Birren B."/>
        </authorList>
    </citation>
    <scope>NUCLEOTIDE SEQUENCE [LARGE SCALE GENOMIC DNA]</scope>
    <source>
        <strain evidence="1 2">ATCC 700293</strain>
    </source>
</reference>
<comment type="caution">
    <text evidence="1">The sequence shown here is derived from an EMBL/GenBank/DDBJ whole genome shotgun (WGS) entry which is preliminary data.</text>
</comment>
<evidence type="ECO:0000313" key="2">
    <source>
        <dbReference type="Proteomes" id="UP000014634"/>
    </source>
</evidence>
<dbReference type="Proteomes" id="UP000014634">
    <property type="component" value="Unassembled WGS sequence"/>
</dbReference>
<proteinExistence type="predicted"/>
<organism evidence="1 2">
    <name type="scientific">Treponema medium ATCC 700293</name>
    <dbReference type="NCBI Taxonomy" id="1125700"/>
    <lineage>
        <taxon>Bacteria</taxon>
        <taxon>Pseudomonadati</taxon>
        <taxon>Spirochaetota</taxon>
        <taxon>Spirochaetia</taxon>
        <taxon>Spirochaetales</taxon>
        <taxon>Treponemataceae</taxon>
        <taxon>Treponema</taxon>
    </lineage>
</organism>
<name>A0AA87NKC6_TREMD</name>
<accession>A0AA87NKC6</accession>
<evidence type="ECO:0000313" key="1">
    <source>
        <dbReference type="EMBL" id="EPF27799.1"/>
    </source>
</evidence>
<sequence length="82" mass="9679">MVIQCAFFIFKVFTVYHLITNIGKQGELGKSCLYYYPVKADFIQNIIVKDMASFVGKILYNENISGQWRGFVWKKIYALRLW</sequence>
<gene>
    <name evidence="1" type="ORF">HMPREF9195_02300</name>
</gene>
<dbReference type="EMBL" id="ATFE01000016">
    <property type="protein sequence ID" value="EPF27799.1"/>
    <property type="molecule type" value="Genomic_DNA"/>
</dbReference>
<dbReference type="AlphaFoldDB" id="A0AA87NKC6"/>
<protein>
    <submittedName>
        <fullName evidence="1">Uncharacterized protein</fullName>
    </submittedName>
</protein>